<evidence type="ECO:0000256" key="3">
    <source>
        <dbReference type="ARBA" id="ARBA00022729"/>
    </source>
</evidence>
<dbReference type="AlphaFoldDB" id="A0A317CJN5"/>
<dbReference type="OrthoDB" id="7107079at2"/>
<name>A0A317CJN5_9GAMM</name>
<dbReference type="Pfam" id="PF07813">
    <property type="entry name" value="LTXXQ"/>
    <property type="match status" value="1"/>
</dbReference>
<evidence type="ECO:0008006" key="9">
    <source>
        <dbReference type="Google" id="ProtNLM"/>
    </source>
</evidence>
<dbReference type="GO" id="GO:0030288">
    <property type="term" value="C:outer membrane-bounded periplasmic space"/>
    <property type="evidence" value="ECO:0007669"/>
    <property type="project" value="TreeGrafter"/>
</dbReference>
<evidence type="ECO:0000256" key="1">
    <source>
        <dbReference type="ARBA" id="ARBA00004418"/>
    </source>
</evidence>
<evidence type="ECO:0000256" key="5">
    <source>
        <dbReference type="SAM" id="MobiDB-lite"/>
    </source>
</evidence>
<dbReference type="Gene3D" id="1.20.120.1490">
    <property type="match status" value="1"/>
</dbReference>
<keyword evidence="4" id="KW-0574">Periplasm</keyword>
<dbReference type="EMBL" id="QGKL01000011">
    <property type="protein sequence ID" value="PWQ98549.1"/>
    <property type="molecule type" value="Genomic_DNA"/>
</dbReference>
<feature type="compositionally biased region" description="Basic residues" evidence="5">
    <location>
        <begin position="46"/>
        <end position="63"/>
    </location>
</feature>
<keyword evidence="3 6" id="KW-0732">Signal</keyword>
<dbReference type="PIRSF" id="PIRSF034445">
    <property type="entry name" value="CpxP_Spy"/>
    <property type="match status" value="1"/>
</dbReference>
<evidence type="ECO:0000256" key="4">
    <source>
        <dbReference type="ARBA" id="ARBA00022764"/>
    </source>
</evidence>
<sequence>MNKTLLVTILASTLTLGASVVNAAEDTTTTTEQSSSYSKHKDGKGGKHHGKSHGKRSGKSGHGMKRMIKKLELTEAQQAELKTLREEQKAASAPLREEMKALRTEMKALDTSSANYDGQVAAIADKKANLTRQTFILKSSARQKFQAVLTAEQLATMKEMKENRKGKRGGKGKMDKGE</sequence>
<dbReference type="CDD" id="cd09916">
    <property type="entry name" value="CpxP_like"/>
    <property type="match status" value="1"/>
</dbReference>
<dbReference type="InterPro" id="IPR052211">
    <property type="entry name" value="Cpx_auxiliary_protein"/>
</dbReference>
<comment type="caution">
    <text evidence="7">The sequence shown here is derived from an EMBL/GenBank/DDBJ whole genome shotgun (WGS) entry which is preliminary data.</text>
</comment>
<organism evidence="7 8">
    <name type="scientific">Leucothrix arctica</name>
    <dbReference type="NCBI Taxonomy" id="1481894"/>
    <lineage>
        <taxon>Bacteria</taxon>
        <taxon>Pseudomonadati</taxon>
        <taxon>Pseudomonadota</taxon>
        <taxon>Gammaproteobacteria</taxon>
        <taxon>Thiotrichales</taxon>
        <taxon>Thiotrichaceae</taxon>
        <taxon>Leucothrix</taxon>
    </lineage>
</organism>
<dbReference type="InterPro" id="IPR012899">
    <property type="entry name" value="LTXXQ"/>
</dbReference>
<protein>
    <recommendedName>
        <fullName evidence="9">Zinc resistance-associated protein</fullName>
    </recommendedName>
</protein>
<comment type="subcellular location">
    <subcellularLocation>
        <location evidence="1">Periplasm</location>
    </subcellularLocation>
</comment>
<keyword evidence="8" id="KW-1185">Reference proteome</keyword>
<dbReference type="PANTHER" id="PTHR38102:SF1">
    <property type="entry name" value="PERIPLASMIC CHAPERONE SPY"/>
    <property type="match status" value="1"/>
</dbReference>
<comment type="similarity">
    <text evidence="2">Belongs to the CpxP/Spy family.</text>
</comment>
<dbReference type="GO" id="GO:0051082">
    <property type="term" value="F:unfolded protein binding"/>
    <property type="evidence" value="ECO:0007669"/>
    <property type="project" value="TreeGrafter"/>
</dbReference>
<evidence type="ECO:0000313" key="8">
    <source>
        <dbReference type="Proteomes" id="UP000245506"/>
    </source>
</evidence>
<evidence type="ECO:0000256" key="6">
    <source>
        <dbReference type="SAM" id="SignalP"/>
    </source>
</evidence>
<evidence type="ECO:0000256" key="2">
    <source>
        <dbReference type="ARBA" id="ARBA00008441"/>
    </source>
</evidence>
<feature type="region of interest" description="Disordered" evidence="5">
    <location>
        <begin position="26"/>
        <end position="63"/>
    </location>
</feature>
<dbReference type="Proteomes" id="UP000245506">
    <property type="component" value="Unassembled WGS sequence"/>
</dbReference>
<dbReference type="PANTHER" id="PTHR38102">
    <property type="entry name" value="PERIPLASMIC CHAPERONE SPY"/>
    <property type="match status" value="1"/>
</dbReference>
<proteinExistence type="inferred from homology"/>
<accession>A0A317CJN5</accession>
<feature type="compositionally biased region" description="Low complexity" evidence="5">
    <location>
        <begin position="27"/>
        <end position="37"/>
    </location>
</feature>
<evidence type="ECO:0000313" key="7">
    <source>
        <dbReference type="EMBL" id="PWQ98549.1"/>
    </source>
</evidence>
<gene>
    <name evidence="7" type="ORF">DKT75_03605</name>
</gene>
<reference evidence="7 8" key="1">
    <citation type="submission" date="2018-05" db="EMBL/GenBank/DDBJ databases">
        <title>Leucothrix arctica sp. nov., isolated from Arctic seawater.</title>
        <authorList>
            <person name="Choi A."/>
            <person name="Baek K."/>
        </authorList>
    </citation>
    <scope>NUCLEOTIDE SEQUENCE [LARGE SCALE GENOMIC DNA]</scope>
    <source>
        <strain evidence="7 8">IMCC9719</strain>
    </source>
</reference>
<feature type="signal peptide" evidence="6">
    <location>
        <begin position="1"/>
        <end position="23"/>
    </location>
</feature>
<dbReference type="RefSeq" id="WP_109822067.1">
    <property type="nucleotide sequence ID" value="NZ_QGKL01000011.1"/>
</dbReference>
<feature type="region of interest" description="Disordered" evidence="5">
    <location>
        <begin position="158"/>
        <end position="178"/>
    </location>
</feature>
<feature type="chain" id="PRO_5016289141" description="Zinc resistance-associated protein" evidence="6">
    <location>
        <begin position="24"/>
        <end position="178"/>
    </location>
</feature>